<evidence type="ECO:0000256" key="7">
    <source>
        <dbReference type="ARBA" id="ARBA00023136"/>
    </source>
</evidence>
<evidence type="ECO:0000256" key="4">
    <source>
        <dbReference type="ARBA" id="ARBA00022692"/>
    </source>
</evidence>
<keyword evidence="7 9" id="KW-0472">Membrane</keyword>
<dbReference type="GO" id="GO:0044165">
    <property type="term" value="C:host cell endoplasmic reticulum"/>
    <property type="evidence" value="ECO:0007669"/>
    <property type="project" value="UniProtKB-SubCell"/>
</dbReference>
<evidence type="ECO:0000313" key="10">
    <source>
        <dbReference type="EMBL" id="AIF29690.1"/>
    </source>
</evidence>
<dbReference type="Proteomes" id="UP000179426">
    <property type="component" value="Segment"/>
</dbReference>
<evidence type="ECO:0000313" key="15">
    <source>
        <dbReference type="EMBL" id="AIF30026.1"/>
    </source>
</evidence>
<evidence type="ECO:0000313" key="16">
    <source>
        <dbReference type="EMBL" id="APT35338.1"/>
    </source>
</evidence>
<organism evidence="14 23">
    <name type="scientific">Human adenovirus 21a</name>
    <dbReference type="NCBI Taxonomy" id="1521028"/>
    <lineage>
        <taxon>Viruses</taxon>
        <taxon>Varidnaviria</taxon>
        <taxon>Bamfordvirae</taxon>
        <taxon>Preplasmiviricota</taxon>
        <taxon>Polisuviricotina</taxon>
        <taxon>Pharingeaviricetes</taxon>
        <taxon>Rowavirales</taxon>
        <taxon>Adenoviridae</taxon>
        <taxon>Mastadenovirus</taxon>
        <taxon>Mastadenovirus blackbeardi</taxon>
        <taxon>Human mastadenovirus B</taxon>
    </lineage>
</organism>
<keyword evidence="8" id="KW-1038">Host endoplasmic reticulum</keyword>
<evidence type="ECO:0000313" key="12">
    <source>
        <dbReference type="EMBL" id="AIF29786.1"/>
    </source>
</evidence>
<dbReference type="EMBL" id="KY307858">
    <property type="protein sequence ID" value="APT35386.1"/>
    <property type="molecule type" value="Genomic_DNA"/>
</dbReference>
<dbReference type="Proteomes" id="UP000179427">
    <property type="component" value="Segment"/>
</dbReference>
<dbReference type="Proteomes" id="UP000501350">
    <property type="component" value="Segment"/>
</dbReference>
<feature type="transmembrane region" description="Helical" evidence="9">
    <location>
        <begin position="37"/>
        <end position="60"/>
    </location>
</feature>
<evidence type="ECO:0000313" key="24">
    <source>
        <dbReference type="Proteomes" id="UP000501350"/>
    </source>
</evidence>
<dbReference type="EMBL" id="KF938575">
    <property type="protein sequence ID" value="AIF30026.1"/>
    <property type="molecule type" value="Genomic_DNA"/>
</dbReference>
<dbReference type="GO" id="GO:0016020">
    <property type="term" value="C:membrane"/>
    <property type="evidence" value="ECO:0007669"/>
    <property type="project" value="InterPro"/>
</dbReference>
<keyword evidence="6 9" id="KW-1133">Transmembrane helix</keyword>
<evidence type="ECO:0000256" key="9">
    <source>
        <dbReference type="SAM" id="Phobius"/>
    </source>
</evidence>
<dbReference type="Proteomes" id="UP000320774">
    <property type="component" value="Segment"/>
</dbReference>
<evidence type="ECO:0000256" key="1">
    <source>
        <dbReference type="ARBA" id="ARBA00004313"/>
    </source>
</evidence>
<sequence>MIPRNFFFTILICAFNVCATFTAVATASPDCIGPFASYALFAFVTCICVCSIVCLVINFFQLVDWIFVRIAYLRHHPEYRNQNVAALLRLI</sequence>
<evidence type="ECO:0000256" key="3">
    <source>
        <dbReference type="ARBA" id="ARBA00022518"/>
    </source>
</evidence>
<evidence type="ECO:0000313" key="20">
    <source>
        <dbReference type="EMBL" id="QIE08151.1"/>
    </source>
</evidence>
<evidence type="ECO:0000313" key="23">
    <source>
        <dbReference type="Proteomes" id="UP000154105"/>
    </source>
</evidence>
<reference evidence="16" key="2">
    <citation type="submission" date="2016-12" db="EMBL/GenBank/DDBJ databases">
        <title>A human adenovirus species B subtype 21a associated with severe pneumonia.</title>
        <authorList>
            <person name="Hage E."/>
            <person name="Heim A."/>
        </authorList>
    </citation>
    <scope>NUCLEOTIDE SEQUENCE [LARGE SCALE GENOMIC DNA]</scope>
    <source>
        <strain evidence="16">LRTI-7</strain>
        <strain evidence="17">LRTI-8</strain>
        <strain evidence="18">LRTI-9</strain>
        <strain evidence="19">Sibu-97</strain>
    </source>
</reference>
<dbReference type="EMBL" id="KF577595">
    <property type="protein sequence ID" value="AIF29738.1"/>
    <property type="molecule type" value="Genomic_DNA"/>
</dbReference>
<dbReference type="EMBL" id="KF938576">
    <property type="protein sequence ID" value="AIF30074.1"/>
    <property type="molecule type" value="Genomic_DNA"/>
</dbReference>
<dbReference type="GO" id="GO:0033644">
    <property type="term" value="C:host cell membrane"/>
    <property type="evidence" value="ECO:0007669"/>
    <property type="project" value="UniProtKB-SubCell"/>
</dbReference>
<dbReference type="EMBL" id="KY307857">
    <property type="protein sequence ID" value="APT35338.1"/>
    <property type="molecule type" value="Genomic_DNA"/>
</dbReference>
<dbReference type="EMBL" id="KF802426">
    <property type="protein sequence ID" value="AIF29978.1"/>
    <property type="molecule type" value="Genomic_DNA"/>
</dbReference>
<evidence type="ECO:0000313" key="14">
    <source>
        <dbReference type="EMBL" id="AIF29978.1"/>
    </source>
</evidence>
<keyword evidence="5" id="KW-1043">Host membrane</keyword>
<evidence type="ECO:0000256" key="6">
    <source>
        <dbReference type="ARBA" id="ARBA00022989"/>
    </source>
</evidence>
<accession>A0A075ILC5</accession>
<evidence type="ECO:0000313" key="18">
    <source>
        <dbReference type="EMBL" id="APT35434.1"/>
    </source>
</evidence>
<dbReference type="Proteomes" id="UP000127436">
    <property type="component" value="Segment"/>
</dbReference>
<dbReference type="Proteomes" id="UP000147407">
    <property type="component" value="Segment"/>
</dbReference>
<comment type="subcellular location">
    <subcellularLocation>
        <location evidence="2">Host endoplasmic reticulum</location>
    </subcellularLocation>
    <subcellularLocation>
        <location evidence="1">Host membrane</location>
        <topology evidence="1">Single-pass type I membrane protein</topology>
    </subcellularLocation>
</comment>
<dbReference type="InterPro" id="IPR005041">
    <property type="entry name" value="Adeno_E3B"/>
</dbReference>
<gene>
    <name evidence="14" type="primary">E3</name>
</gene>
<dbReference type="EMBL" id="KY307859">
    <property type="protein sequence ID" value="APT35434.1"/>
    <property type="molecule type" value="Genomic_DNA"/>
</dbReference>
<name>A0A075ILC5_9ADEN</name>
<keyword evidence="4 9" id="KW-0812">Transmembrane</keyword>
<dbReference type="Proteomes" id="UP000145770">
    <property type="component" value="Genome"/>
</dbReference>
<dbReference type="Proteomes" id="UP000123233">
    <property type="component" value="Segment"/>
</dbReference>
<dbReference type="EMBL" id="KF577597">
    <property type="protein sequence ID" value="AIF29786.1"/>
    <property type="molecule type" value="Genomic_DNA"/>
</dbReference>
<dbReference type="EMBL" id="KF577598">
    <property type="protein sequence ID" value="AIF29834.1"/>
    <property type="molecule type" value="Genomic_DNA"/>
</dbReference>
<evidence type="ECO:0000313" key="13">
    <source>
        <dbReference type="EMBL" id="AIF29834.1"/>
    </source>
</evidence>
<dbReference type="EMBL" id="KY307860">
    <property type="protein sequence ID" value="APT35482.1"/>
    <property type="molecule type" value="Genomic_DNA"/>
</dbReference>
<evidence type="ECO:0000313" key="17">
    <source>
        <dbReference type="EMBL" id="APT35386.1"/>
    </source>
</evidence>
<evidence type="ECO:0000313" key="21">
    <source>
        <dbReference type="Proteomes" id="UP000123233"/>
    </source>
</evidence>
<dbReference type="Proteomes" id="UP000318568">
    <property type="component" value="Segment"/>
</dbReference>
<dbReference type="EMBL" id="MN686206">
    <property type="protein sequence ID" value="QIE08151.1"/>
    <property type="molecule type" value="Genomic_DNA"/>
</dbReference>
<dbReference type="Proteomes" id="UP000154105">
    <property type="component" value="Segment"/>
</dbReference>
<dbReference type="Proteomes" id="UP000157861">
    <property type="component" value="Segment"/>
</dbReference>
<evidence type="ECO:0000256" key="8">
    <source>
        <dbReference type="ARBA" id="ARBA00023184"/>
    </source>
</evidence>
<evidence type="ECO:0000256" key="5">
    <source>
        <dbReference type="ARBA" id="ARBA00022870"/>
    </source>
</evidence>
<protein>
    <submittedName>
        <fullName evidence="14">10.3 kDa protein</fullName>
    </submittedName>
</protein>
<dbReference type="Proteomes" id="UP000179429">
    <property type="component" value="Genome"/>
</dbReference>
<evidence type="ECO:0000313" key="22">
    <source>
        <dbReference type="Proteomes" id="UP000127436"/>
    </source>
</evidence>
<reference evidence="20 24" key="3">
    <citation type="submission" date="2019-11" db="EMBL/GenBank/DDBJ databases">
        <authorList>
            <person name="Ye F."/>
            <person name="Han Y."/>
        </authorList>
    </citation>
    <scope>NUCLEOTIDE SEQUENCE [LARGE SCALE GENOMIC DNA]</scope>
    <source>
        <strain evidence="20">Human/CHN/BB/201903/21</strain>
    </source>
</reference>
<evidence type="ECO:0000313" key="19">
    <source>
        <dbReference type="EMBL" id="APT35482.1"/>
    </source>
</evidence>
<reference evidence="21 22" key="1">
    <citation type="journal article" date="2014" name="J. Infect.">
        <title>A human adenovirus species B subtype 21a associated with severe pneumonia.</title>
        <authorList>
            <person name="Hage E."/>
            <person name="Huzly D."/>
            <person name="Ganzenmueller T."/>
            <person name="Beck R."/>
            <person name="Schulz T.F."/>
            <person name="Heim A."/>
        </authorList>
    </citation>
    <scope>NUCLEOTIDE SEQUENCE [LARGE SCALE GENOMIC DNA]</scope>
    <source>
        <strain evidence="11">LRTI-1</strain>
        <strain evidence="14">LRTI-2</strain>
        <strain evidence="10">LRTI-3</strain>
        <strain evidence="15">LRTI-4</strain>
        <strain evidence="12">LRTI-5</strain>
        <strain evidence="13">LRTI-6</strain>
    </source>
</reference>
<evidence type="ECO:0000256" key="2">
    <source>
        <dbReference type="ARBA" id="ARBA00004354"/>
    </source>
</evidence>
<keyword evidence="3" id="KW-0244">Early protein</keyword>
<dbReference type="EMBL" id="KF577593">
    <property type="protein sequence ID" value="AIF29690.1"/>
    <property type="molecule type" value="Genomic_DNA"/>
</dbReference>
<dbReference type="Proteomes" id="UP000319517">
    <property type="component" value="Segment"/>
</dbReference>
<dbReference type="Proteomes" id="UP000318435">
    <property type="component" value="Segment"/>
</dbReference>
<proteinExistence type="predicted"/>
<dbReference type="EMBL" id="KF802425">
    <property type="protein sequence ID" value="AIF29930.1"/>
    <property type="molecule type" value="Genomic_DNA"/>
</dbReference>
<dbReference type="EMBL" id="KF577599">
    <property type="protein sequence ID" value="AIF29882.1"/>
    <property type="molecule type" value="Genomic_DNA"/>
</dbReference>
<dbReference type="Pfam" id="PF03376">
    <property type="entry name" value="Adeno_E3B"/>
    <property type="match status" value="1"/>
</dbReference>
<evidence type="ECO:0000313" key="11">
    <source>
        <dbReference type="EMBL" id="AIF29738.1"/>
    </source>
</evidence>